<dbReference type="GeneID" id="6074675"/>
<organism evidence="2">
    <name type="scientific">Laccaria bicolor (strain S238N-H82 / ATCC MYA-4686)</name>
    <name type="common">Bicoloured deceiver</name>
    <name type="synonym">Laccaria laccata var. bicolor</name>
    <dbReference type="NCBI Taxonomy" id="486041"/>
    <lineage>
        <taxon>Eukaryota</taxon>
        <taxon>Fungi</taxon>
        <taxon>Dikarya</taxon>
        <taxon>Basidiomycota</taxon>
        <taxon>Agaricomycotina</taxon>
        <taxon>Agaricomycetes</taxon>
        <taxon>Agaricomycetidae</taxon>
        <taxon>Agaricales</taxon>
        <taxon>Agaricineae</taxon>
        <taxon>Hydnangiaceae</taxon>
        <taxon>Laccaria</taxon>
    </lineage>
</organism>
<keyword evidence="2" id="KW-1185">Reference proteome</keyword>
<accession>B0D543</accession>
<dbReference type="KEGG" id="lbc:LACBIDRAFT_325492"/>
<reference evidence="1" key="1">
    <citation type="journal article" date="2008" name="Nature">
        <title>The genome of Laccaria bicolor provides insights into mycorrhizal symbiosis.</title>
        <authorList>
            <person name="Martin F."/>
            <person name="Aerts A."/>
            <person name="Ahren D."/>
            <person name="Brun A."/>
            <person name="Danchin E.G.J."/>
            <person name="Duchaussoy F."/>
            <person name="Gibon J."/>
            <person name="Kohler A."/>
            <person name="Lindquist E."/>
            <person name="Pereda V."/>
            <person name="Salamov A."/>
            <person name="Shapiro H.J."/>
            <person name="Wuyts J."/>
            <person name="Blaudez D."/>
            <person name="Buee M."/>
            <person name="Brokstein P."/>
            <person name="Canbaeck B."/>
            <person name="Cohen D."/>
            <person name="Courty P.E."/>
            <person name="Coutinho P.M."/>
            <person name="Delaruelle C."/>
            <person name="Detter J.C."/>
            <person name="Deveau A."/>
            <person name="DiFazio S."/>
            <person name="Duplessis S."/>
            <person name="Fraissinet-Tachet L."/>
            <person name="Lucic E."/>
            <person name="Frey-Klett P."/>
            <person name="Fourrey C."/>
            <person name="Feussner I."/>
            <person name="Gay G."/>
            <person name="Grimwood J."/>
            <person name="Hoegger P.J."/>
            <person name="Jain P."/>
            <person name="Kilaru S."/>
            <person name="Labbe J."/>
            <person name="Lin Y.C."/>
            <person name="Legue V."/>
            <person name="Le Tacon F."/>
            <person name="Marmeisse R."/>
            <person name="Melayah D."/>
            <person name="Montanini B."/>
            <person name="Muratet M."/>
            <person name="Nehls U."/>
            <person name="Niculita-Hirzel H."/>
            <person name="Oudot-Le Secq M.P."/>
            <person name="Peter M."/>
            <person name="Quesneville H."/>
            <person name="Rajashekar B."/>
            <person name="Reich M."/>
            <person name="Rouhier N."/>
            <person name="Schmutz J."/>
            <person name="Yin T."/>
            <person name="Chalot M."/>
            <person name="Henrissat B."/>
            <person name="Kuees U."/>
            <person name="Lucas S."/>
            <person name="Van de Peer Y."/>
            <person name="Podila G.K."/>
            <person name="Polle A."/>
            <person name="Pukkila P.J."/>
            <person name="Richardson P.M."/>
            <person name="Rouze P."/>
            <person name="Sanders I.R."/>
            <person name="Stajich J.E."/>
            <person name="Tunlid A."/>
            <person name="Tuskan G."/>
            <person name="Grigoriev I.V."/>
        </authorList>
    </citation>
    <scope>NUCLEOTIDE SEQUENCE [LARGE SCALE GENOMIC DNA]</scope>
</reference>
<protein>
    <submittedName>
        <fullName evidence="1">Predicted protein</fullName>
    </submittedName>
</protein>
<dbReference type="RefSeq" id="XP_001878906.1">
    <property type="nucleotide sequence ID" value="XM_001878871.1"/>
</dbReference>
<dbReference type="Proteomes" id="UP000001194">
    <property type="component" value="Unassembled WGS sequence"/>
</dbReference>
<evidence type="ECO:0000313" key="2">
    <source>
        <dbReference type="Proteomes" id="UP000001194"/>
    </source>
</evidence>
<dbReference type="OrthoDB" id="24630at2759"/>
<gene>
    <name evidence="1" type="ORF">LACBIDRAFT_325492</name>
</gene>
<evidence type="ECO:0000313" key="1">
    <source>
        <dbReference type="EMBL" id="EDR10456.1"/>
    </source>
</evidence>
<dbReference type="HOGENOM" id="CLU_1267084_0_0_1"/>
<dbReference type="AlphaFoldDB" id="B0D543"/>
<dbReference type="InParanoid" id="B0D543"/>
<proteinExistence type="predicted"/>
<name>B0D543_LACBS</name>
<dbReference type="STRING" id="486041.B0D543"/>
<dbReference type="EMBL" id="DS547097">
    <property type="protein sequence ID" value="EDR10456.1"/>
    <property type="molecule type" value="Genomic_DNA"/>
</dbReference>
<sequence>MHTVFVLKEHKQREAGSAKQTVVLCVEIEDSGKLGIGAGFMVEKVDVKIGREVVKVTLIGWVEFGCSKETVPFEDQTSGTVSCILWRRWTCFHSQGQLAWVGLFNLTSNAHCNIFGKPYIPPCPSWIHVPYYNLPTLSPHDGTVKFLTLQHTKPKPWMSWTPQTMPEGTPASFQNLHPSSFLYSQPTLPPPPPCITPALALQHTQLDQHLKPLASGLP</sequence>